<dbReference type="AlphaFoldDB" id="A0A0M3I0X4"/>
<name>A0A0M3I0X4_ASCLU</name>
<dbReference type="WBParaSite" id="ALUE_0000984701-mRNA-1">
    <property type="protein sequence ID" value="ALUE_0000984701-mRNA-1"/>
    <property type="gene ID" value="ALUE_0000984701"/>
</dbReference>
<evidence type="ECO:0000313" key="1">
    <source>
        <dbReference type="Proteomes" id="UP000036681"/>
    </source>
</evidence>
<sequence>MAGAHSDASKFHVPGVCAIARDVALECVHRTNPELISFYAERNHSEEWGPELKYPNFENFRHLLHFLLAAPCLSCHMRTPQFLGKGRRLEIEIEDRVWNPSEDPV</sequence>
<organism evidence="1 2">
    <name type="scientific">Ascaris lumbricoides</name>
    <name type="common">Giant roundworm</name>
    <dbReference type="NCBI Taxonomy" id="6252"/>
    <lineage>
        <taxon>Eukaryota</taxon>
        <taxon>Metazoa</taxon>
        <taxon>Ecdysozoa</taxon>
        <taxon>Nematoda</taxon>
        <taxon>Chromadorea</taxon>
        <taxon>Rhabditida</taxon>
        <taxon>Spirurina</taxon>
        <taxon>Ascaridomorpha</taxon>
        <taxon>Ascaridoidea</taxon>
        <taxon>Ascarididae</taxon>
        <taxon>Ascaris</taxon>
    </lineage>
</organism>
<keyword evidence="1" id="KW-1185">Reference proteome</keyword>
<proteinExistence type="predicted"/>
<dbReference type="Proteomes" id="UP000036681">
    <property type="component" value="Unplaced"/>
</dbReference>
<evidence type="ECO:0000313" key="2">
    <source>
        <dbReference type="WBParaSite" id="ALUE_0000984701-mRNA-1"/>
    </source>
</evidence>
<accession>A0A0M3I0X4</accession>
<reference evidence="2" key="1">
    <citation type="submission" date="2017-02" db="UniProtKB">
        <authorList>
            <consortium name="WormBaseParasite"/>
        </authorList>
    </citation>
    <scope>IDENTIFICATION</scope>
</reference>
<protein>
    <submittedName>
        <fullName evidence="2">DUF3365 domain-containing protein</fullName>
    </submittedName>
</protein>